<dbReference type="InterPro" id="IPR007387">
    <property type="entry name" value="TRAP_DctQ"/>
</dbReference>
<dbReference type="EMBL" id="AP021874">
    <property type="protein sequence ID" value="BBO70460.1"/>
    <property type="molecule type" value="Genomic_DNA"/>
</dbReference>
<evidence type="ECO:0000256" key="3">
    <source>
        <dbReference type="ARBA" id="ARBA00022475"/>
    </source>
</evidence>
<protein>
    <recommendedName>
        <fullName evidence="10">Tripartite ATP-independent periplasmic transporters DctQ component domain-containing protein</fullName>
    </recommendedName>
</protein>
<evidence type="ECO:0000313" key="12">
    <source>
        <dbReference type="Proteomes" id="UP000427906"/>
    </source>
</evidence>
<accession>A0A5K7YQ19</accession>
<evidence type="ECO:0000256" key="5">
    <source>
        <dbReference type="ARBA" id="ARBA00022692"/>
    </source>
</evidence>
<feature type="transmembrane region" description="Helical" evidence="9">
    <location>
        <begin position="21"/>
        <end position="41"/>
    </location>
</feature>
<keyword evidence="5 9" id="KW-0812">Transmembrane</keyword>
<keyword evidence="4" id="KW-0997">Cell inner membrane</keyword>
<evidence type="ECO:0000313" key="11">
    <source>
        <dbReference type="EMBL" id="BBO70460.1"/>
    </source>
</evidence>
<keyword evidence="2" id="KW-0813">Transport</keyword>
<dbReference type="OrthoDB" id="5420906at2"/>
<evidence type="ECO:0000256" key="1">
    <source>
        <dbReference type="ARBA" id="ARBA00004429"/>
    </source>
</evidence>
<keyword evidence="12" id="KW-1185">Reference proteome</keyword>
<proteinExistence type="inferred from homology"/>
<evidence type="ECO:0000256" key="6">
    <source>
        <dbReference type="ARBA" id="ARBA00022989"/>
    </source>
</evidence>
<dbReference type="PANTHER" id="PTHR35011">
    <property type="entry name" value="2,3-DIKETO-L-GULONATE TRAP TRANSPORTER SMALL PERMEASE PROTEIN YIAM"/>
    <property type="match status" value="1"/>
</dbReference>
<evidence type="ECO:0000256" key="7">
    <source>
        <dbReference type="ARBA" id="ARBA00023136"/>
    </source>
</evidence>
<dbReference type="RefSeq" id="WP_155318407.1">
    <property type="nucleotide sequence ID" value="NZ_AP021874.1"/>
</dbReference>
<feature type="transmembrane region" description="Helical" evidence="9">
    <location>
        <begin position="132"/>
        <end position="156"/>
    </location>
</feature>
<feature type="transmembrane region" description="Helical" evidence="9">
    <location>
        <begin position="90"/>
        <end position="112"/>
    </location>
</feature>
<evidence type="ECO:0000256" key="2">
    <source>
        <dbReference type="ARBA" id="ARBA00022448"/>
    </source>
</evidence>
<evidence type="ECO:0000256" key="9">
    <source>
        <dbReference type="SAM" id="Phobius"/>
    </source>
</evidence>
<dbReference type="Pfam" id="PF04290">
    <property type="entry name" value="DctQ"/>
    <property type="match status" value="1"/>
</dbReference>
<reference evidence="11 12" key="1">
    <citation type="submission" date="2019-11" db="EMBL/GenBank/DDBJ databases">
        <title>Comparative genomics of hydrocarbon-degrading Desulfosarcina strains.</title>
        <authorList>
            <person name="Watanabe M."/>
            <person name="Kojima H."/>
            <person name="Fukui M."/>
        </authorList>
    </citation>
    <scope>NUCLEOTIDE SEQUENCE [LARGE SCALE GENOMIC DNA]</scope>
    <source>
        <strain evidence="11 12">PL12</strain>
    </source>
</reference>
<sequence>MLEKLSKAIDTFNIKQGEFSSLLALPLLVVVVYEVIMRYAFNAPTTWGFEATTFIYGVHYMLGLAYCDVYSGHVRVDIFTSRMPLKPQGAIGVMTNLVFFMPVMVLMTIASWKYALTSIAGRELNPTSWAPPIYPIKTLMAISFSFLLIQGFSNLIHNIRVLQGKAEGVR</sequence>
<evidence type="ECO:0000259" key="10">
    <source>
        <dbReference type="Pfam" id="PF04290"/>
    </source>
</evidence>
<dbReference type="GO" id="GO:0005886">
    <property type="term" value="C:plasma membrane"/>
    <property type="evidence" value="ECO:0007669"/>
    <property type="project" value="UniProtKB-SubCell"/>
</dbReference>
<gene>
    <name evidence="11" type="ORF">DSCA_43900</name>
</gene>
<feature type="domain" description="Tripartite ATP-independent periplasmic transporters DctQ component" evidence="10">
    <location>
        <begin position="27"/>
        <end position="160"/>
    </location>
</feature>
<dbReference type="PANTHER" id="PTHR35011:SF4">
    <property type="entry name" value="SLL1102 PROTEIN"/>
    <property type="match status" value="1"/>
</dbReference>
<evidence type="ECO:0000256" key="8">
    <source>
        <dbReference type="ARBA" id="ARBA00038436"/>
    </source>
</evidence>
<name>A0A5K7YQ19_9BACT</name>
<organism evidence="11 12">
    <name type="scientific">Desulfosarcina alkanivorans</name>
    <dbReference type="NCBI Taxonomy" id="571177"/>
    <lineage>
        <taxon>Bacteria</taxon>
        <taxon>Pseudomonadati</taxon>
        <taxon>Thermodesulfobacteriota</taxon>
        <taxon>Desulfobacteria</taxon>
        <taxon>Desulfobacterales</taxon>
        <taxon>Desulfosarcinaceae</taxon>
        <taxon>Desulfosarcina</taxon>
    </lineage>
</organism>
<evidence type="ECO:0000256" key="4">
    <source>
        <dbReference type="ARBA" id="ARBA00022519"/>
    </source>
</evidence>
<keyword evidence="6 9" id="KW-1133">Transmembrane helix</keyword>
<dbReference type="Proteomes" id="UP000427906">
    <property type="component" value="Chromosome"/>
</dbReference>
<comment type="subcellular location">
    <subcellularLocation>
        <location evidence="1">Cell inner membrane</location>
        <topology evidence="1">Multi-pass membrane protein</topology>
    </subcellularLocation>
</comment>
<dbReference type="AlphaFoldDB" id="A0A5K7YQ19"/>
<keyword evidence="7 9" id="KW-0472">Membrane</keyword>
<keyword evidence="3" id="KW-1003">Cell membrane</keyword>
<comment type="similarity">
    <text evidence="8">Belongs to the TRAP transporter small permease family.</text>
</comment>
<dbReference type="KEGG" id="dalk:DSCA_43900"/>
<feature type="transmembrane region" description="Helical" evidence="9">
    <location>
        <begin position="47"/>
        <end position="69"/>
    </location>
</feature>
<dbReference type="InterPro" id="IPR055348">
    <property type="entry name" value="DctQ"/>
</dbReference>